<sequence length="386" mass="41510">MNFYGYKRPDGRFGIRNHVLILPASVCASDTTRIISQQVKGTVTFNNQNGCSQVPPDQQLTMDVMAGFAANPNIYGTVVVSLGCENCQMDLVVEAIKERTNKPLQQVVIQEAGGTVKAIEKAVRYAKIMVQDASMVQREECDISKLIVGTECGGSDPTSGLAANPVVGELSDCLVDLGATSILSETTEFIGAEHILAKRGKNEEVKQRILEIVHRYEKALRLVGEEVRDGNPSPGNKAGGLTTLEEKSLGCIHKGGHRPIDAVYDYAKQVTDTGLVIMDTPGNDPSSVAAMVAGGAQIVVFTTGRGTPTGNPIVPVIKITGNKLTYANMEDNIDFDASPVIYGTKTMNELGQELFEMVMETVNGKMTKAESLGYMEIAIARVCNYV</sequence>
<dbReference type="GO" id="GO:0016829">
    <property type="term" value="F:lyase activity"/>
    <property type="evidence" value="ECO:0007669"/>
    <property type="project" value="UniProtKB-KW"/>
</dbReference>
<organism evidence="5 6">
    <name type="scientific">Megasphaera paucivorans</name>
    <dbReference type="NCBI Taxonomy" id="349095"/>
    <lineage>
        <taxon>Bacteria</taxon>
        <taxon>Bacillati</taxon>
        <taxon>Bacillota</taxon>
        <taxon>Negativicutes</taxon>
        <taxon>Veillonellales</taxon>
        <taxon>Veillonellaceae</taxon>
        <taxon>Megasphaera</taxon>
    </lineage>
</organism>
<dbReference type="GO" id="GO:0019698">
    <property type="term" value="P:D-galacturonate catabolic process"/>
    <property type="evidence" value="ECO:0007669"/>
    <property type="project" value="TreeGrafter"/>
</dbReference>
<dbReference type="AlphaFoldDB" id="A0A1H0BIB7"/>
<dbReference type="PANTHER" id="PTHR30536:SF5">
    <property type="entry name" value="ALTRONATE DEHYDRATASE"/>
    <property type="match status" value="1"/>
</dbReference>
<evidence type="ECO:0000313" key="6">
    <source>
        <dbReference type="Proteomes" id="UP000199309"/>
    </source>
</evidence>
<evidence type="ECO:0000259" key="3">
    <source>
        <dbReference type="Pfam" id="PF04295"/>
    </source>
</evidence>
<evidence type="ECO:0000256" key="1">
    <source>
        <dbReference type="ARBA" id="ARBA00010986"/>
    </source>
</evidence>
<reference evidence="5 6" key="1">
    <citation type="submission" date="2016-10" db="EMBL/GenBank/DDBJ databases">
        <authorList>
            <person name="de Groot N.N."/>
        </authorList>
    </citation>
    <scope>NUCLEOTIDE SEQUENCE [LARGE SCALE GENOMIC DNA]</scope>
    <source>
        <strain evidence="5 6">DSM 16981</strain>
    </source>
</reference>
<gene>
    <name evidence="5" type="ORF">SAMN05660299_02744</name>
</gene>
<keyword evidence="6" id="KW-1185">Reference proteome</keyword>
<protein>
    <submittedName>
        <fullName evidence="5">Altronate dehydratase large subunit</fullName>
    </submittedName>
</protein>
<dbReference type="Pfam" id="PF20629">
    <property type="entry name" value="GD_AH_C"/>
    <property type="match status" value="1"/>
</dbReference>
<dbReference type="Proteomes" id="UP000199309">
    <property type="component" value="Unassembled WGS sequence"/>
</dbReference>
<dbReference type="RefSeq" id="WP_091653056.1">
    <property type="nucleotide sequence ID" value="NZ_FNHQ01000051.1"/>
</dbReference>
<name>A0A1H0BIB7_9FIRM</name>
<dbReference type="OrthoDB" id="9804574at2"/>
<dbReference type="PANTHER" id="PTHR30536">
    <property type="entry name" value="ALTRONATE/GALACTARATE DEHYDRATASE"/>
    <property type="match status" value="1"/>
</dbReference>
<dbReference type="Pfam" id="PF04295">
    <property type="entry name" value="GD_AH_second"/>
    <property type="match status" value="1"/>
</dbReference>
<dbReference type="InterPro" id="IPR048332">
    <property type="entry name" value="GD_AH_C"/>
</dbReference>
<evidence type="ECO:0000259" key="4">
    <source>
        <dbReference type="Pfam" id="PF20629"/>
    </source>
</evidence>
<dbReference type="InterPro" id="IPR052172">
    <property type="entry name" value="UxaA_altronate/galactarate_dh"/>
</dbReference>
<proteinExistence type="inferred from homology"/>
<accession>A0A1H0BIB7</accession>
<dbReference type="EMBL" id="FNHQ01000051">
    <property type="protein sequence ID" value="SDN45389.1"/>
    <property type="molecule type" value="Genomic_DNA"/>
</dbReference>
<evidence type="ECO:0000256" key="2">
    <source>
        <dbReference type="ARBA" id="ARBA00023239"/>
    </source>
</evidence>
<feature type="domain" description="D-galactarate/Altronate dehydratase second" evidence="3">
    <location>
        <begin position="5"/>
        <end position="133"/>
    </location>
</feature>
<dbReference type="STRING" id="349095.SAMN05660299_02744"/>
<feature type="domain" description="D-galactarate/Altronate dehydratase C-terminal" evidence="4">
    <location>
        <begin position="143"/>
        <end position="381"/>
    </location>
</feature>
<keyword evidence="2" id="KW-0456">Lyase</keyword>
<evidence type="ECO:0000313" key="5">
    <source>
        <dbReference type="EMBL" id="SDN45389.1"/>
    </source>
</evidence>
<comment type="similarity">
    <text evidence="1">Belongs to the UxaA family.</text>
</comment>
<dbReference type="InterPro" id="IPR007392">
    <property type="entry name" value="GD_AH_second"/>
</dbReference>